<evidence type="ECO:0000313" key="1">
    <source>
        <dbReference type="EMBL" id="RRJ26775.1"/>
    </source>
</evidence>
<proteinExistence type="predicted"/>
<name>A0A3P3R068_9FIRM</name>
<dbReference type="OrthoDB" id="9792756at2"/>
<dbReference type="Pfam" id="PF04074">
    <property type="entry name" value="DUF386"/>
    <property type="match status" value="1"/>
</dbReference>
<dbReference type="RefSeq" id="WP_128673145.1">
    <property type="nucleotide sequence ID" value="NZ_CP124777.1"/>
</dbReference>
<dbReference type="Proteomes" id="UP000272490">
    <property type="component" value="Unassembled WGS sequence"/>
</dbReference>
<evidence type="ECO:0000313" key="2">
    <source>
        <dbReference type="Proteomes" id="UP000272490"/>
    </source>
</evidence>
<dbReference type="SUPFAM" id="SSF51197">
    <property type="entry name" value="Clavaminate synthase-like"/>
    <property type="match status" value="1"/>
</dbReference>
<dbReference type="EMBL" id="RRCO01000001">
    <property type="protein sequence ID" value="RRJ26775.1"/>
    <property type="molecule type" value="Genomic_DNA"/>
</dbReference>
<dbReference type="InterPro" id="IPR037012">
    <property type="entry name" value="NanQ/TabA/YiaL_sf"/>
</dbReference>
<sequence>MFFTNIKLAEKYNYLNEKFLAAYDWLRNNDLKALEPGKYEIMGDDVFANVHEYNTLPVEEKKFEAHDKFFDIQCLVEGVEFFGVCNREGLIVSESRPENDIVLYEKPEVYGHVILYPGDFIVVAPEDAHMPGCALTVTAAAKKVVVKVRV</sequence>
<dbReference type="GO" id="GO:0005829">
    <property type="term" value="C:cytosol"/>
    <property type="evidence" value="ECO:0007669"/>
    <property type="project" value="TreeGrafter"/>
</dbReference>
<dbReference type="AlphaFoldDB" id="A0A3P3R068"/>
<protein>
    <submittedName>
        <fullName evidence="1">DUF386 domain-containing protein</fullName>
    </submittedName>
</protein>
<keyword evidence="2" id="KW-1185">Reference proteome</keyword>
<dbReference type="InterPro" id="IPR004375">
    <property type="entry name" value="NanQ/TabA/YiaL"/>
</dbReference>
<comment type="caution">
    <text evidence="1">The sequence shown here is derived from an EMBL/GenBank/DDBJ whole genome shotgun (WGS) entry which is preliminary data.</text>
</comment>
<dbReference type="NCBIfam" id="TIGR00022">
    <property type="entry name" value="YhcH/YjgK/YiaL family protein"/>
    <property type="match status" value="1"/>
</dbReference>
<organism evidence="1 2">
    <name type="scientific">Lachnoanaerobaculum gingivalis</name>
    <dbReference type="NCBI Taxonomy" id="2490855"/>
    <lineage>
        <taxon>Bacteria</taxon>
        <taxon>Bacillati</taxon>
        <taxon>Bacillota</taxon>
        <taxon>Clostridia</taxon>
        <taxon>Lachnospirales</taxon>
        <taxon>Lachnospiraceae</taxon>
        <taxon>Lachnoanaerobaculum</taxon>
    </lineage>
</organism>
<dbReference type="PANTHER" id="PTHR34986">
    <property type="entry name" value="EVOLVED BETA-GALACTOSIDASE SUBUNIT BETA"/>
    <property type="match status" value="1"/>
</dbReference>
<dbReference type="Gene3D" id="2.60.120.370">
    <property type="entry name" value="YhcH/YjgK/YiaL"/>
    <property type="match status" value="1"/>
</dbReference>
<reference evidence="1 2" key="1">
    <citation type="submission" date="2018-11" db="EMBL/GenBank/DDBJ databases">
        <title>Genome sequencing of Lachnoanaerobaculum sp. KCOM 2030 (= ChDC B114).</title>
        <authorList>
            <person name="Kook J.-K."/>
            <person name="Park S.-N."/>
            <person name="Lim Y.K."/>
        </authorList>
    </citation>
    <scope>NUCLEOTIDE SEQUENCE [LARGE SCALE GENOMIC DNA]</scope>
    <source>
        <strain evidence="1 2">KCOM 2030</strain>
    </source>
</reference>
<dbReference type="PANTHER" id="PTHR34986:SF1">
    <property type="entry name" value="PROTEIN YIAL"/>
    <property type="match status" value="1"/>
</dbReference>
<accession>A0A3P3R068</accession>
<gene>
    <name evidence="1" type="ORF">EHV10_01760</name>
</gene>